<evidence type="ECO:0000313" key="4">
    <source>
        <dbReference type="EMBL" id="ADX44715.1"/>
    </source>
</evidence>
<feature type="compositionally biased region" description="Pro residues" evidence="1">
    <location>
        <begin position="159"/>
        <end position="173"/>
    </location>
</feature>
<keyword evidence="2" id="KW-0812">Transmembrane</keyword>
<name>F0Q8P7_PARA1</name>
<dbReference type="InterPro" id="IPR011723">
    <property type="entry name" value="Znf/thioredoxin_put"/>
</dbReference>
<feature type="region of interest" description="Disordered" evidence="1">
    <location>
        <begin position="157"/>
        <end position="261"/>
    </location>
</feature>
<evidence type="ECO:0000259" key="3">
    <source>
        <dbReference type="Pfam" id="PF13719"/>
    </source>
</evidence>
<dbReference type="NCBIfam" id="TIGR02098">
    <property type="entry name" value="MJ0042_CXXC"/>
    <property type="match status" value="1"/>
</dbReference>
<dbReference type="OrthoDB" id="5294582at2"/>
<organism evidence="4 5">
    <name type="scientific">Paracidovorax avenae (strain ATCC 19860 / DSM 7227 / CCUG 15838 / JCM 20985 / LMG 2117 / NCPPB 1011)</name>
    <name type="common">Acidovorax avenae</name>
    <dbReference type="NCBI Taxonomy" id="643561"/>
    <lineage>
        <taxon>Bacteria</taxon>
        <taxon>Pseudomonadati</taxon>
        <taxon>Pseudomonadota</taxon>
        <taxon>Betaproteobacteria</taxon>
        <taxon>Burkholderiales</taxon>
        <taxon>Comamonadaceae</taxon>
        <taxon>Paracidovorax</taxon>
    </lineage>
</organism>
<dbReference type="GeneID" id="34239434"/>
<dbReference type="Pfam" id="PF11906">
    <property type="entry name" value="DUF3426"/>
    <property type="match status" value="1"/>
</dbReference>
<feature type="compositionally biased region" description="Low complexity" evidence="1">
    <location>
        <begin position="316"/>
        <end position="325"/>
    </location>
</feature>
<keyword evidence="5" id="KW-1185">Reference proteome</keyword>
<dbReference type="KEGG" id="aaa:Acav_0792"/>
<dbReference type="Proteomes" id="UP000002482">
    <property type="component" value="Chromosome"/>
</dbReference>
<sequence>MSQITRCPACGTTFKVVADQLRISEGWVRCGQCKEVFDASANLLPGPARPAELLPPMALPGSAPVPVPAPAAAAPAVSVAAPVSGPAAPAVPSVPVAQVQQAPAPRPVGQDAVPGSAPAAVPAFLSARTASPEAHGVDPGWSLEPLSPMAWRVRAPAAAPRPDPVPAQVPAPSAPSATGEEAAGKAGPAGAVPTHLSGASSAPQESDSGGYELPFAELRESGWPDDEEPDAQDSLSPHGGMPLPGRMEAASEPAPVAQDEDEPLLDDAAEQAVARELAHEGIDTDTDPVDIATQAMPLPEPAMPAVAPLSPPSVWRSARAPASGRGAEGDDDDDPDEEGAQASGEPGFMRAARRRAWWRRPAVRIALGLAGVLLLGMLLLQVGLQERDRLAAQHPALRPLLQVLCAPLQCRIAPPRRIADVVIDSSSFNKARGDGFLLALTIRSRADFPVAMPALELTLTDAQEQPVLRRVLLPQDLSAPAELPAHGEWGGAWPVNVGAAGNARVAGYRLLAFYP</sequence>
<dbReference type="AlphaFoldDB" id="F0Q8P7"/>
<evidence type="ECO:0000313" key="5">
    <source>
        <dbReference type="Proteomes" id="UP000002482"/>
    </source>
</evidence>
<dbReference type="InterPro" id="IPR021834">
    <property type="entry name" value="DUF3426"/>
</dbReference>
<accession>F0Q8P7</accession>
<feature type="compositionally biased region" description="Low complexity" evidence="1">
    <location>
        <begin position="174"/>
        <end position="191"/>
    </location>
</feature>
<dbReference type="Pfam" id="PF13719">
    <property type="entry name" value="Zn_ribbon_5"/>
    <property type="match status" value="1"/>
</dbReference>
<feature type="compositionally biased region" description="Polar residues" evidence="1">
    <location>
        <begin position="197"/>
        <end position="207"/>
    </location>
</feature>
<feature type="region of interest" description="Disordered" evidence="1">
    <location>
        <begin position="298"/>
        <end position="346"/>
    </location>
</feature>
<keyword evidence="2" id="KW-0472">Membrane</keyword>
<gene>
    <name evidence="4" type="ordered locus">Acav_0792</name>
</gene>
<reference evidence="4" key="1">
    <citation type="submission" date="2011-02" db="EMBL/GenBank/DDBJ databases">
        <title>Complete sequence of Acidovorax avenae subsp. avenae ATCC 19860.</title>
        <authorList>
            <consortium name="US DOE Joint Genome Institute"/>
            <person name="Lucas S."/>
            <person name="Copeland A."/>
            <person name="Lapidus A."/>
            <person name="Cheng J.-F."/>
            <person name="Goodwin L."/>
            <person name="Pitluck S."/>
            <person name="Chertkov O."/>
            <person name="Held B."/>
            <person name="Detter J.C."/>
            <person name="Han C."/>
            <person name="Tapia R."/>
            <person name="Land M."/>
            <person name="Hauser L."/>
            <person name="Kyrpides N."/>
            <person name="Ivanova N."/>
            <person name="Ovchinnikova G."/>
            <person name="Pagani I."/>
            <person name="Gordon S."/>
            <person name="Woyke T."/>
        </authorList>
    </citation>
    <scope>NUCLEOTIDE SEQUENCE</scope>
    <source>
        <strain evidence="4">ATCC 19860</strain>
    </source>
</reference>
<feature type="domain" description="Zinc finger/thioredoxin putative" evidence="3">
    <location>
        <begin position="4"/>
        <end position="39"/>
    </location>
</feature>
<protein>
    <submittedName>
        <fullName evidence="4">MJ0042 family finger-like protein</fullName>
    </submittedName>
</protein>
<evidence type="ECO:0000256" key="1">
    <source>
        <dbReference type="SAM" id="MobiDB-lite"/>
    </source>
</evidence>
<feature type="compositionally biased region" description="Acidic residues" evidence="1">
    <location>
        <begin position="329"/>
        <end position="339"/>
    </location>
</feature>
<dbReference type="HOGENOM" id="CLU_036053_4_1_4"/>
<keyword evidence="2" id="KW-1133">Transmembrane helix</keyword>
<dbReference type="EMBL" id="CP002521">
    <property type="protein sequence ID" value="ADX44715.1"/>
    <property type="molecule type" value="Genomic_DNA"/>
</dbReference>
<dbReference type="RefSeq" id="WP_013593265.1">
    <property type="nucleotide sequence ID" value="NC_015138.1"/>
</dbReference>
<proteinExistence type="predicted"/>
<feature type="transmembrane region" description="Helical" evidence="2">
    <location>
        <begin position="362"/>
        <end position="384"/>
    </location>
</feature>
<evidence type="ECO:0000256" key="2">
    <source>
        <dbReference type="SAM" id="Phobius"/>
    </source>
</evidence>